<keyword evidence="7 23" id="KW-0645">Protease</keyword>
<keyword evidence="29" id="KW-1185">Reference proteome</keyword>
<dbReference type="Gene3D" id="1.10.390.10">
    <property type="entry name" value="Neutral Protease Domain 2"/>
    <property type="match status" value="1"/>
</dbReference>
<dbReference type="InterPro" id="IPR027268">
    <property type="entry name" value="Peptidase_M4/M1_CTD_sf"/>
</dbReference>
<gene>
    <name evidence="28" type="primary">Enpep</name>
    <name evidence="28" type="ORF">UROIND_R08856</name>
</gene>
<keyword evidence="6" id="KW-1003">Cell membrane</keyword>
<feature type="non-terminal residue" evidence="28">
    <location>
        <position position="945"/>
    </location>
</feature>
<feature type="domain" description="Aminopeptidase N-like N-terminal" evidence="27">
    <location>
        <begin position="83"/>
        <end position="271"/>
    </location>
</feature>
<evidence type="ECO:0000256" key="17">
    <source>
        <dbReference type="ARBA" id="ARBA00023157"/>
    </source>
</evidence>
<dbReference type="InterPro" id="IPR024571">
    <property type="entry name" value="ERAP1-like_C_dom"/>
</dbReference>
<evidence type="ECO:0000256" key="11">
    <source>
        <dbReference type="ARBA" id="ARBA00022833"/>
    </source>
</evidence>
<proteinExistence type="inferred from homology"/>
<dbReference type="InterPro" id="IPR034016">
    <property type="entry name" value="M1_APN-typ"/>
</dbReference>
<evidence type="ECO:0000313" key="28">
    <source>
        <dbReference type="EMBL" id="NXX80881.1"/>
    </source>
</evidence>
<dbReference type="InterPro" id="IPR001930">
    <property type="entry name" value="Peptidase_M1"/>
</dbReference>
<dbReference type="FunFam" id="1.25.50.20:FF:000001">
    <property type="entry name" value="Aminopeptidase"/>
    <property type="match status" value="1"/>
</dbReference>
<evidence type="ECO:0000259" key="27">
    <source>
        <dbReference type="Pfam" id="PF17900"/>
    </source>
</evidence>
<dbReference type="FunFam" id="1.10.390.10:FF:000016">
    <property type="entry name" value="Glutamyl aminopeptidase"/>
    <property type="match status" value="1"/>
</dbReference>
<dbReference type="FunFam" id="2.60.40.1730:FF:000006">
    <property type="entry name" value="Aminopeptidase"/>
    <property type="match status" value="1"/>
</dbReference>
<evidence type="ECO:0000256" key="14">
    <source>
        <dbReference type="ARBA" id="ARBA00022989"/>
    </source>
</evidence>
<feature type="binding site" evidence="21">
    <location>
        <position position="401"/>
    </location>
    <ligand>
        <name>Zn(2+)</name>
        <dbReference type="ChEBI" id="CHEBI:29105"/>
        <note>catalytic</note>
    </ligand>
</feature>
<dbReference type="InterPro" id="IPR050344">
    <property type="entry name" value="Peptidase_M1_aminopeptidases"/>
</dbReference>
<evidence type="ECO:0000256" key="7">
    <source>
        <dbReference type="ARBA" id="ARBA00022670"/>
    </source>
</evidence>
<dbReference type="FunFam" id="2.60.40.1910:FF:000003">
    <property type="entry name" value="Aminopeptidase"/>
    <property type="match status" value="1"/>
</dbReference>
<dbReference type="InterPro" id="IPR042097">
    <property type="entry name" value="Aminopeptidase_N-like_N_sf"/>
</dbReference>
<dbReference type="GO" id="GO:0042277">
    <property type="term" value="F:peptide binding"/>
    <property type="evidence" value="ECO:0007669"/>
    <property type="project" value="TreeGrafter"/>
</dbReference>
<dbReference type="Pfam" id="PF01433">
    <property type="entry name" value="Peptidase_M1"/>
    <property type="match status" value="1"/>
</dbReference>
<dbReference type="GO" id="GO:0070006">
    <property type="term" value="F:metalloaminopeptidase activity"/>
    <property type="evidence" value="ECO:0007669"/>
    <property type="project" value="TreeGrafter"/>
</dbReference>
<evidence type="ECO:0000256" key="18">
    <source>
        <dbReference type="ARBA" id="ARBA00023180"/>
    </source>
</evidence>
<evidence type="ECO:0000256" key="13">
    <source>
        <dbReference type="ARBA" id="ARBA00022968"/>
    </source>
</evidence>
<feature type="active site" description="Proton acceptor" evidence="19">
    <location>
        <position position="379"/>
    </location>
</feature>
<comment type="cofactor">
    <cofactor evidence="21 23">
        <name>Zn(2+)</name>
        <dbReference type="ChEBI" id="CHEBI:29105"/>
    </cofactor>
    <text evidence="21 23">Binds 1 zinc ion per subunit.</text>
</comment>
<dbReference type="Gene3D" id="2.60.40.1730">
    <property type="entry name" value="tricorn interacting facor f3 domain"/>
    <property type="match status" value="1"/>
</dbReference>
<dbReference type="InterPro" id="IPR014782">
    <property type="entry name" value="Peptidase_M1_dom"/>
</dbReference>
<dbReference type="SUPFAM" id="SSF63737">
    <property type="entry name" value="Leukotriene A4 hydrolase N-terminal domain"/>
    <property type="match status" value="1"/>
</dbReference>
<keyword evidence="16 23" id="KW-0472">Membrane</keyword>
<keyword evidence="10 23" id="KW-0378">Hydrolase</keyword>
<dbReference type="SUPFAM" id="SSF55486">
    <property type="entry name" value="Metalloproteases ('zincins'), catalytic domain"/>
    <property type="match status" value="1"/>
</dbReference>
<dbReference type="GO" id="GO:0008270">
    <property type="term" value="F:zinc ion binding"/>
    <property type="evidence" value="ECO:0007669"/>
    <property type="project" value="UniProtKB-UniRule"/>
</dbReference>
<keyword evidence="11 21" id="KW-0862">Zinc</keyword>
<feature type="binding site" evidence="21">
    <location>
        <position position="382"/>
    </location>
    <ligand>
        <name>Zn(2+)</name>
        <dbReference type="ChEBI" id="CHEBI:29105"/>
        <note>catalytic</note>
    </ligand>
</feature>
<evidence type="ECO:0000256" key="15">
    <source>
        <dbReference type="ARBA" id="ARBA00023049"/>
    </source>
</evidence>
<evidence type="ECO:0000256" key="10">
    <source>
        <dbReference type="ARBA" id="ARBA00022801"/>
    </source>
</evidence>
<evidence type="ECO:0000259" key="25">
    <source>
        <dbReference type="Pfam" id="PF01433"/>
    </source>
</evidence>
<keyword evidence="14 23" id="KW-1133">Transmembrane helix</keyword>
<evidence type="ECO:0000256" key="8">
    <source>
        <dbReference type="ARBA" id="ARBA00022692"/>
    </source>
</evidence>
<evidence type="ECO:0000256" key="9">
    <source>
        <dbReference type="ARBA" id="ARBA00022723"/>
    </source>
</evidence>
<evidence type="ECO:0000256" key="5">
    <source>
        <dbReference type="ARBA" id="ARBA00022438"/>
    </source>
</evidence>
<comment type="similarity">
    <text evidence="3 23">Belongs to the peptidase M1 family.</text>
</comment>
<dbReference type="Gene3D" id="1.25.50.20">
    <property type="match status" value="1"/>
</dbReference>
<dbReference type="Pfam" id="PF11838">
    <property type="entry name" value="ERAP1_C"/>
    <property type="match status" value="1"/>
</dbReference>
<evidence type="ECO:0000256" key="3">
    <source>
        <dbReference type="ARBA" id="ARBA00010136"/>
    </source>
</evidence>
<evidence type="ECO:0000256" key="22">
    <source>
        <dbReference type="PIRSR" id="PIRSR634016-4"/>
    </source>
</evidence>
<dbReference type="InterPro" id="IPR045357">
    <property type="entry name" value="Aminopeptidase_N-like_N"/>
</dbReference>
<keyword evidence="13" id="KW-0735">Signal-anchor</keyword>
<name>A0A852KNZ2_UROIN</name>
<dbReference type="Gene3D" id="2.60.40.1910">
    <property type="match status" value="1"/>
</dbReference>
<dbReference type="GO" id="GO:0005615">
    <property type="term" value="C:extracellular space"/>
    <property type="evidence" value="ECO:0007669"/>
    <property type="project" value="TreeGrafter"/>
</dbReference>
<dbReference type="EMBL" id="WBNH01006906">
    <property type="protein sequence ID" value="NXX80881.1"/>
    <property type="molecule type" value="Genomic_DNA"/>
</dbReference>
<keyword evidence="12" id="KW-0106">Calcium</keyword>
<dbReference type="PRINTS" id="PR00756">
    <property type="entry name" value="ALADIPTASE"/>
</dbReference>
<dbReference type="EC" id="3.4.11.-" evidence="23"/>
<dbReference type="Proteomes" id="UP000654395">
    <property type="component" value="Unassembled WGS sequence"/>
</dbReference>
<dbReference type="GO" id="GO:0008217">
    <property type="term" value="P:regulation of blood pressure"/>
    <property type="evidence" value="ECO:0007669"/>
    <property type="project" value="TreeGrafter"/>
</dbReference>
<comment type="subunit">
    <text evidence="4">Homodimer; disulfide-linked.</text>
</comment>
<dbReference type="GO" id="GO:0006508">
    <property type="term" value="P:proteolysis"/>
    <property type="evidence" value="ECO:0007669"/>
    <property type="project" value="UniProtKB-KW"/>
</dbReference>
<evidence type="ECO:0000256" key="24">
    <source>
        <dbReference type="SAM" id="MobiDB-lite"/>
    </source>
</evidence>
<keyword evidence="8 23" id="KW-0812">Transmembrane</keyword>
<keyword evidence="18" id="KW-0325">Glycoprotein</keyword>
<evidence type="ECO:0000256" key="16">
    <source>
        <dbReference type="ARBA" id="ARBA00023136"/>
    </source>
</evidence>
<feature type="region of interest" description="Disordered" evidence="24">
    <location>
        <begin position="40"/>
        <end position="64"/>
    </location>
</feature>
<evidence type="ECO:0000256" key="6">
    <source>
        <dbReference type="ARBA" id="ARBA00022475"/>
    </source>
</evidence>
<feature type="binding site" evidence="20">
    <location>
        <position position="208"/>
    </location>
    <ligand>
        <name>substrate</name>
    </ligand>
</feature>
<feature type="non-terminal residue" evidence="28">
    <location>
        <position position="1"/>
    </location>
</feature>
<evidence type="ECO:0000256" key="19">
    <source>
        <dbReference type="PIRSR" id="PIRSR634016-1"/>
    </source>
</evidence>
<feature type="binding site" evidence="20">
    <location>
        <position position="880"/>
    </location>
    <ligand>
        <name>substrate</name>
    </ligand>
</feature>
<dbReference type="GO" id="GO:0005737">
    <property type="term" value="C:cytoplasm"/>
    <property type="evidence" value="ECO:0007669"/>
    <property type="project" value="TreeGrafter"/>
</dbReference>
<dbReference type="PANTHER" id="PTHR11533:SF276">
    <property type="entry name" value="GLUTAMYL AMINOPEPTIDASE"/>
    <property type="match status" value="1"/>
</dbReference>
<dbReference type="Pfam" id="PF17900">
    <property type="entry name" value="Peptidase_M1_N"/>
    <property type="match status" value="1"/>
</dbReference>
<keyword evidence="17" id="KW-1015">Disulfide bond</keyword>
<keyword evidence="15 23" id="KW-0482">Metalloprotease</keyword>
<evidence type="ECO:0000256" key="23">
    <source>
        <dbReference type="RuleBase" id="RU364040"/>
    </source>
</evidence>
<protein>
    <recommendedName>
        <fullName evidence="23">Aminopeptidase</fullName>
        <ecNumber evidence="23">3.4.11.-</ecNumber>
    </recommendedName>
</protein>
<dbReference type="PANTHER" id="PTHR11533">
    <property type="entry name" value="PROTEASE M1 ZINC METALLOPROTEASE"/>
    <property type="match status" value="1"/>
</dbReference>
<evidence type="ECO:0000313" key="29">
    <source>
        <dbReference type="Proteomes" id="UP000654395"/>
    </source>
</evidence>
<evidence type="ECO:0000256" key="1">
    <source>
        <dbReference type="ARBA" id="ARBA00001703"/>
    </source>
</evidence>
<feature type="binding site" evidence="21">
    <location>
        <position position="378"/>
    </location>
    <ligand>
        <name>Zn(2+)</name>
        <dbReference type="ChEBI" id="CHEBI:29105"/>
        <note>catalytic</note>
    </ligand>
</feature>
<dbReference type="AlphaFoldDB" id="A0A852KNZ2"/>
<dbReference type="GO" id="GO:0004230">
    <property type="term" value="F:glutamyl aminopeptidase activity"/>
    <property type="evidence" value="ECO:0007669"/>
    <property type="project" value="UniProtKB-EC"/>
</dbReference>
<organism evidence="28 29">
    <name type="scientific">Urocolius indicus</name>
    <name type="common">Red-faced mousebird</name>
    <name type="synonym">Colius indicus</name>
    <dbReference type="NCBI Taxonomy" id="458196"/>
    <lineage>
        <taxon>Eukaryota</taxon>
        <taxon>Metazoa</taxon>
        <taxon>Chordata</taxon>
        <taxon>Craniata</taxon>
        <taxon>Vertebrata</taxon>
        <taxon>Euteleostomi</taxon>
        <taxon>Archelosauria</taxon>
        <taxon>Archosauria</taxon>
        <taxon>Dinosauria</taxon>
        <taxon>Saurischia</taxon>
        <taxon>Theropoda</taxon>
        <taxon>Coelurosauria</taxon>
        <taxon>Aves</taxon>
        <taxon>Neognathae</taxon>
        <taxon>Neoaves</taxon>
        <taxon>Telluraves</taxon>
        <taxon>Coraciimorphae</taxon>
        <taxon>Coliiformes</taxon>
        <taxon>Coliidae</taxon>
        <taxon>Urocolius</taxon>
    </lineage>
</organism>
<dbReference type="GO" id="GO:0043171">
    <property type="term" value="P:peptide catabolic process"/>
    <property type="evidence" value="ECO:0007669"/>
    <property type="project" value="TreeGrafter"/>
</dbReference>
<evidence type="ECO:0000256" key="4">
    <source>
        <dbReference type="ARBA" id="ARBA00011748"/>
    </source>
</evidence>
<comment type="catalytic activity">
    <reaction evidence="1">
        <text>Release of N-terminal glutamate (and to a lesser extent aspartate) from a peptide.</text>
        <dbReference type="EC" id="3.4.11.7"/>
    </reaction>
</comment>
<feature type="domain" description="ERAP1-like C-terminal" evidence="26">
    <location>
        <begin position="598"/>
        <end position="926"/>
    </location>
</feature>
<evidence type="ECO:0000259" key="26">
    <source>
        <dbReference type="Pfam" id="PF11838"/>
    </source>
</evidence>
<sequence>MDFEAEKSKRYCMKTKHVAIICGVMVAVGLAVGLGVGLSRSQQNSDGTDQPTTSPPLVDLGPCPSKEDENGDWINFRLPTYVKPVHYDLEIKPEMETDIYTGTVNISIVLESSTSHLWLHLRDTKITEMPTLQKSSGQKIALNDCFEYKPQEYIVMKAEAELSATDESDPYILTLKFQGWLNGSLVGFYRTTYTENGLTKSIAATDHEPTDARKSFPCFDEPNKKATYNISIIHQEEYEALSNMPVQQTVQLGNGWTQTTFQKSVPMSTYLVCFAVHQFKWVEKTSASGIPLRVYAQPLQLQTAEYAANVTKLVFDFFEEYFNLSYSLPKLDKIAIPDFGTGAMENWGLITYRETNLLYDPNESSTSNKQRVATVVAHELVHQWFGNIVTMDWWDDLWLNEGFASYFEFLGVNVAEPDWKMLEQVLIDDVLPVMKDDSMLSSHPIVVDVSSLAEITSVFDSISYSKGASILRMLQDWITPELFQKGCQAYLKKYHFQNAKTQQFWEALEEASDKPVTEVMDTWTRQMGYPVLEMGSNSEFTQKRFLLDPSANASYPPSDLGYKWNIPVKWSLGNSANYTLYNTSDTLGITIASPLNTFLNVNPDHIGFYRVNYDRQNWANLSTLLDSNHNDFSAADRAGILDDAFSLARAGLVNYSVSLELTKYLTKETDYLPWDRVISSVTYLANMLEDDTNIYPRFQEYFRYLVRPIVDQLQWNDSGEHLERLLRASVLDFACSMDDTDSLNNASQLFEKWLQGEMEKKIQVLFLSFSIPANLRLLVYRYGMKNSGNESSWNYMFEKYQETSLAQEKEKLLYGLASVKNITLLDRYLNYIYNTSLIKTQDVFTVLRYISYNSYGKTMAWDWIRINWQYLVDRFTINDRYLGRIVTITQTFNTELQLWQMENFFEKYPNAGAGESPRSQSIEQVKNNIEWLKVNKEEIQLWLEA</sequence>
<comment type="subcellular location">
    <subcellularLocation>
        <location evidence="2">Cell membrane</location>
        <topology evidence="2">Single-pass type II membrane protein</topology>
    </subcellularLocation>
</comment>
<reference evidence="28" key="1">
    <citation type="submission" date="2020-02" db="EMBL/GenBank/DDBJ databases">
        <title>Bird 10,000 Genomes (B10K) Project - Family phase.</title>
        <authorList>
            <person name="Zhang G."/>
        </authorList>
    </citation>
    <scope>NUCLEOTIDE SEQUENCE</scope>
    <source>
        <strain evidence="28">B10K-DU-030-59</strain>
    </source>
</reference>
<evidence type="ECO:0000256" key="12">
    <source>
        <dbReference type="ARBA" id="ARBA00022837"/>
    </source>
</evidence>
<evidence type="ECO:0000256" key="2">
    <source>
        <dbReference type="ARBA" id="ARBA00004401"/>
    </source>
</evidence>
<feature type="transmembrane region" description="Helical" evidence="23">
    <location>
        <begin position="18"/>
        <end position="38"/>
    </location>
</feature>
<dbReference type="GO" id="GO:0005886">
    <property type="term" value="C:plasma membrane"/>
    <property type="evidence" value="ECO:0007669"/>
    <property type="project" value="UniProtKB-SubCell"/>
</dbReference>
<comment type="caution">
    <text evidence="28">The sequence shown here is derived from an EMBL/GenBank/DDBJ whole genome shotgun (WGS) entry which is preliminary data.</text>
</comment>
<dbReference type="CDD" id="cd09601">
    <property type="entry name" value="M1_APN-Q_like"/>
    <property type="match status" value="1"/>
</dbReference>
<keyword evidence="9 21" id="KW-0479">Metal-binding</keyword>
<feature type="site" description="Transition state stabilizer" evidence="22">
    <location>
        <position position="464"/>
    </location>
</feature>
<feature type="compositionally biased region" description="Polar residues" evidence="24">
    <location>
        <begin position="40"/>
        <end position="52"/>
    </location>
</feature>
<evidence type="ECO:0000256" key="21">
    <source>
        <dbReference type="PIRSR" id="PIRSR634016-3"/>
    </source>
</evidence>
<keyword evidence="5 23" id="KW-0031">Aminopeptidase</keyword>
<feature type="binding site" evidence="20">
    <location>
        <begin position="342"/>
        <end position="346"/>
    </location>
    <ligand>
        <name>substrate</name>
    </ligand>
</feature>
<accession>A0A852KNZ2</accession>
<evidence type="ECO:0000256" key="20">
    <source>
        <dbReference type="PIRSR" id="PIRSR634016-2"/>
    </source>
</evidence>
<dbReference type="OrthoDB" id="510539at2759"/>
<feature type="domain" description="Peptidase M1 membrane alanine aminopeptidase" evidence="25">
    <location>
        <begin position="306"/>
        <end position="523"/>
    </location>
</feature>